<proteinExistence type="predicted"/>
<organism evidence="2 3">
    <name type="scientific">Trichonephila inaurata madagascariensis</name>
    <dbReference type="NCBI Taxonomy" id="2747483"/>
    <lineage>
        <taxon>Eukaryota</taxon>
        <taxon>Metazoa</taxon>
        <taxon>Ecdysozoa</taxon>
        <taxon>Arthropoda</taxon>
        <taxon>Chelicerata</taxon>
        <taxon>Arachnida</taxon>
        <taxon>Araneae</taxon>
        <taxon>Araneomorphae</taxon>
        <taxon>Entelegynae</taxon>
        <taxon>Araneoidea</taxon>
        <taxon>Nephilidae</taxon>
        <taxon>Trichonephila</taxon>
        <taxon>Trichonephila inaurata</taxon>
    </lineage>
</organism>
<evidence type="ECO:0000313" key="3">
    <source>
        <dbReference type="Proteomes" id="UP000886998"/>
    </source>
</evidence>
<accession>A0A8X6XCL5</accession>
<dbReference type="AlphaFoldDB" id="A0A8X6XCL5"/>
<name>A0A8X6XCL5_9ARAC</name>
<dbReference type="Proteomes" id="UP000886998">
    <property type="component" value="Unassembled WGS sequence"/>
</dbReference>
<evidence type="ECO:0000256" key="1">
    <source>
        <dbReference type="SAM" id="MobiDB-lite"/>
    </source>
</evidence>
<keyword evidence="3" id="KW-1185">Reference proteome</keyword>
<reference evidence="2" key="1">
    <citation type="submission" date="2020-08" db="EMBL/GenBank/DDBJ databases">
        <title>Multicomponent nature underlies the extraordinary mechanical properties of spider dragline silk.</title>
        <authorList>
            <person name="Kono N."/>
            <person name="Nakamura H."/>
            <person name="Mori M."/>
            <person name="Yoshida Y."/>
            <person name="Ohtoshi R."/>
            <person name="Malay A.D."/>
            <person name="Moran D.A.P."/>
            <person name="Tomita M."/>
            <person name="Numata K."/>
            <person name="Arakawa K."/>
        </authorList>
    </citation>
    <scope>NUCLEOTIDE SEQUENCE</scope>
</reference>
<evidence type="ECO:0000313" key="2">
    <source>
        <dbReference type="EMBL" id="GFY50908.1"/>
    </source>
</evidence>
<protein>
    <submittedName>
        <fullName evidence="2">Uncharacterized protein</fullName>
    </submittedName>
</protein>
<comment type="caution">
    <text evidence="2">The sequence shown here is derived from an EMBL/GenBank/DDBJ whole genome shotgun (WGS) entry which is preliminary data.</text>
</comment>
<gene>
    <name evidence="2" type="ORF">TNIN_388351</name>
</gene>
<sequence>MPKDTITPKPAHKPRVPAAQTTAMNTDLPPPMDQEICNELMTIQGKLMILQSQITITEKALITEFASEASRLCRYMTN</sequence>
<feature type="region of interest" description="Disordered" evidence="1">
    <location>
        <begin position="1"/>
        <end position="32"/>
    </location>
</feature>
<dbReference type="EMBL" id="BMAV01007790">
    <property type="protein sequence ID" value="GFY50908.1"/>
    <property type="molecule type" value="Genomic_DNA"/>
</dbReference>